<evidence type="ECO:0000313" key="2">
    <source>
        <dbReference type="Proteomes" id="UP000003874"/>
    </source>
</evidence>
<name>E6MLR1_9BACT</name>
<organism evidence="1 2">
    <name type="scientific">Segatella salivae DSM 15606</name>
    <dbReference type="NCBI Taxonomy" id="888832"/>
    <lineage>
        <taxon>Bacteria</taxon>
        <taxon>Pseudomonadati</taxon>
        <taxon>Bacteroidota</taxon>
        <taxon>Bacteroidia</taxon>
        <taxon>Bacteroidales</taxon>
        <taxon>Prevotellaceae</taxon>
        <taxon>Segatella</taxon>
    </lineage>
</organism>
<comment type="caution">
    <text evidence="1">The sequence shown here is derived from an EMBL/GenBank/DDBJ whole genome shotgun (WGS) entry which is preliminary data.</text>
</comment>
<dbReference type="Proteomes" id="UP000003874">
    <property type="component" value="Unassembled WGS sequence"/>
</dbReference>
<dbReference type="Gene3D" id="1.10.10.60">
    <property type="entry name" value="Homeodomain-like"/>
    <property type="match status" value="1"/>
</dbReference>
<sequence>MISEQQEKNIVSLYKEQRYSIADIMRKTNVGSAQTIYKVLEKHGVRRQRRSKQIRKISVCLDEKTDEILRAIKPRNISDFVCNLIKKCAVV</sequence>
<dbReference type="AlphaFoldDB" id="E6MLR1"/>
<dbReference type="STRING" id="888832.HMPREF9420_0428"/>
<dbReference type="HOGENOM" id="CLU_2424494_0_0_10"/>
<reference evidence="1 2" key="1">
    <citation type="submission" date="2010-12" db="EMBL/GenBank/DDBJ databases">
        <authorList>
            <person name="Muzny D."/>
            <person name="Qin X."/>
            <person name="Deng J."/>
            <person name="Jiang H."/>
            <person name="Liu Y."/>
            <person name="Qu J."/>
            <person name="Song X.-Z."/>
            <person name="Zhang L."/>
            <person name="Thornton R."/>
            <person name="Coyle M."/>
            <person name="Francisco L."/>
            <person name="Jackson L."/>
            <person name="Javaid M."/>
            <person name="Korchina V."/>
            <person name="Kovar C."/>
            <person name="Mata R."/>
            <person name="Mathew T."/>
            <person name="Ngo R."/>
            <person name="Nguyen L."/>
            <person name="Nguyen N."/>
            <person name="Okwuonu G."/>
            <person name="Ongeri F."/>
            <person name="Pham C."/>
            <person name="Simmons D."/>
            <person name="Wilczek-Boney K."/>
            <person name="Hale W."/>
            <person name="Jakkamsetti A."/>
            <person name="Pham P."/>
            <person name="Ruth R."/>
            <person name="San Lucas F."/>
            <person name="Warren J."/>
            <person name="Zhang J."/>
            <person name="Zhao Z."/>
            <person name="Zhou C."/>
            <person name="Zhu D."/>
            <person name="Lee S."/>
            <person name="Bess C."/>
            <person name="Blankenburg K."/>
            <person name="Forbes L."/>
            <person name="Fu Q."/>
            <person name="Gubbala S."/>
            <person name="Hirani K."/>
            <person name="Jayaseelan J.C."/>
            <person name="Lara F."/>
            <person name="Munidasa M."/>
            <person name="Palculict T."/>
            <person name="Patil S."/>
            <person name="Pu L.-L."/>
            <person name="Saada N."/>
            <person name="Tang L."/>
            <person name="Weissenberger G."/>
            <person name="Zhu Y."/>
            <person name="Hemphill L."/>
            <person name="Shang Y."/>
            <person name="Youmans B."/>
            <person name="Ayvaz T."/>
            <person name="Ross M."/>
            <person name="Santibanez J."/>
            <person name="Aqrawi P."/>
            <person name="Gross S."/>
            <person name="Joshi V."/>
            <person name="Fowler G."/>
            <person name="Nazareth L."/>
            <person name="Reid J."/>
            <person name="Worley K."/>
            <person name="Petrosino J."/>
            <person name="Highlander S."/>
            <person name="Gibbs R."/>
        </authorList>
    </citation>
    <scope>NUCLEOTIDE SEQUENCE [LARGE SCALE GENOMIC DNA]</scope>
    <source>
        <strain evidence="1 2">DSM 15606</strain>
    </source>
</reference>
<proteinExistence type="predicted"/>
<evidence type="ECO:0000313" key="1">
    <source>
        <dbReference type="EMBL" id="EFV05428.1"/>
    </source>
</evidence>
<gene>
    <name evidence="1" type="ORF">HMPREF9420_0428</name>
</gene>
<protein>
    <submittedName>
        <fullName evidence="1">Uncharacterized protein</fullName>
    </submittedName>
</protein>
<keyword evidence="2" id="KW-1185">Reference proteome</keyword>
<dbReference type="EMBL" id="AEQO01000043">
    <property type="protein sequence ID" value="EFV05428.1"/>
    <property type="molecule type" value="Genomic_DNA"/>
</dbReference>
<accession>E6MLR1</accession>